<dbReference type="InterPro" id="IPR025662">
    <property type="entry name" value="Sigma_54_int_dom_ATP-bd_1"/>
</dbReference>
<dbReference type="CDD" id="cd00009">
    <property type="entry name" value="AAA"/>
    <property type="match status" value="1"/>
</dbReference>
<dbReference type="SUPFAM" id="SSF52172">
    <property type="entry name" value="CheY-like"/>
    <property type="match status" value="1"/>
</dbReference>
<proteinExistence type="predicted"/>
<accession>A0ABT0LAS3</accession>
<evidence type="ECO:0000313" key="7">
    <source>
        <dbReference type="EMBL" id="MCL1124803.1"/>
    </source>
</evidence>
<protein>
    <submittedName>
        <fullName evidence="7">Sigma-54 dependent transcriptional regulator</fullName>
    </submittedName>
</protein>
<dbReference type="PROSITE" id="PS00688">
    <property type="entry name" value="SIGMA54_INTERACT_3"/>
    <property type="match status" value="1"/>
</dbReference>
<dbReference type="SMART" id="SM00382">
    <property type="entry name" value="AAA"/>
    <property type="match status" value="1"/>
</dbReference>
<keyword evidence="3" id="KW-0805">Transcription regulation</keyword>
<dbReference type="SUPFAM" id="SSF52540">
    <property type="entry name" value="P-loop containing nucleoside triphosphate hydrolases"/>
    <property type="match status" value="1"/>
</dbReference>
<dbReference type="RefSeq" id="WP_248940077.1">
    <property type="nucleotide sequence ID" value="NZ_JAKIKS010000031.1"/>
</dbReference>
<evidence type="ECO:0000256" key="2">
    <source>
        <dbReference type="ARBA" id="ARBA00022840"/>
    </source>
</evidence>
<dbReference type="InterPro" id="IPR002078">
    <property type="entry name" value="Sigma_54_int"/>
</dbReference>
<reference evidence="7 8" key="1">
    <citation type="submission" date="2022-01" db="EMBL/GenBank/DDBJ databases">
        <title>Whole genome-based taxonomy of the Shewanellaceae.</title>
        <authorList>
            <person name="Martin-Rodriguez A.J."/>
        </authorList>
    </citation>
    <scope>NUCLEOTIDE SEQUENCE [LARGE SCALE GENOMIC DNA]</scope>
    <source>
        <strain evidence="7 8">DSM 17177</strain>
    </source>
</reference>
<dbReference type="PROSITE" id="PS00676">
    <property type="entry name" value="SIGMA54_INTERACT_2"/>
    <property type="match status" value="1"/>
</dbReference>
<dbReference type="Gene3D" id="3.40.50.300">
    <property type="entry name" value="P-loop containing nucleotide triphosphate hydrolases"/>
    <property type="match status" value="1"/>
</dbReference>
<dbReference type="InterPro" id="IPR011006">
    <property type="entry name" value="CheY-like_superfamily"/>
</dbReference>
<dbReference type="InterPro" id="IPR003593">
    <property type="entry name" value="AAA+_ATPase"/>
</dbReference>
<keyword evidence="5" id="KW-0804">Transcription</keyword>
<organism evidence="7 8">
    <name type="scientific">Shewanella surugensis</name>
    <dbReference type="NCBI Taxonomy" id="212020"/>
    <lineage>
        <taxon>Bacteria</taxon>
        <taxon>Pseudomonadati</taxon>
        <taxon>Pseudomonadota</taxon>
        <taxon>Gammaproteobacteria</taxon>
        <taxon>Alteromonadales</taxon>
        <taxon>Shewanellaceae</taxon>
        <taxon>Shewanella</taxon>
    </lineage>
</organism>
<dbReference type="Pfam" id="PF02954">
    <property type="entry name" value="HTH_8"/>
    <property type="match status" value="1"/>
</dbReference>
<dbReference type="PANTHER" id="PTHR32071">
    <property type="entry name" value="TRANSCRIPTIONAL REGULATORY PROTEIN"/>
    <property type="match status" value="1"/>
</dbReference>
<evidence type="ECO:0000256" key="3">
    <source>
        <dbReference type="ARBA" id="ARBA00023015"/>
    </source>
</evidence>
<sequence length="439" mass="48704">MPHTKMTSFRLVDATLSAPGLKNLALQGFAQWQVNEATPWLSLINLSNSTCDNVAKTLAQYPAKNQIALLDPEQTDLAAAAMHAGVQDYLLLPLDAEQVSSLLHRLRRLEQPDIHLVVAAPVSRQLLMLAHRAATTEAGILLTGESGTGKEPLARYIHRHSSRADQPFIAVNCAAIPESILESILFGHVKGAFTGAHAEQPGKFEIANGGTLMLDEIGEMPLNLQSKLLRVLQEREVERLGGHKSIPLDVRIIAATNKDLHKAVKNGEFREDLFYRLDVLPLKVSPLRDRKSDILPLAEHFLTKYRHFAGTQACYFSEQAKQRLTCHDWPGNVRELENTIQRALVMRRGQALQVADLGLAHLPHTGLVKVKQNEQGLKASKRQAEFQFILDTLKQFNGHRSQSAQALGMTTRALRYKLAQMREEGINIDQALTRSGHAA</sequence>
<dbReference type="EMBL" id="JAKIKS010000031">
    <property type="protein sequence ID" value="MCL1124803.1"/>
    <property type="molecule type" value="Genomic_DNA"/>
</dbReference>
<comment type="caution">
    <text evidence="7">The sequence shown here is derived from an EMBL/GenBank/DDBJ whole genome shotgun (WGS) entry which is preliminary data.</text>
</comment>
<evidence type="ECO:0000313" key="8">
    <source>
        <dbReference type="Proteomes" id="UP001203423"/>
    </source>
</evidence>
<feature type="domain" description="Sigma-54 factor interaction" evidence="6">
    <location>
        <begin position="116"/>
        <end position="345"/>
    </location>
</feature>
<dbReference type="Gene3D" id="1.10.8.60">
    <property type="match status" value="1"/>
</dbReference>
<dbReference type="PROSITE" id="PS50045">
    <property type="entry name" value="SIGMA54_INTERACT_4"/>
    <property type="match status" value="1"/>
</dbReference>
<keyword evidence="4" id="KW-0238">DNA-binding</keyword>
<evidence type="ECO:0000259" key="6">
    <source>
        <dbReference type="PROSITE" id="PS50045"/>
    </source>
</evidence>
<dbReference type="Proteomes" id="UP001203423">
    <property type="component" value="Unassembled WGS sequence"/>
</dbReference>
<evidence type="ECO:0000256" key="5">
    <source>
        <dbReference type="ARBA" id="ARBA00023163"/>
    </source>
</evidence>
<keyword evidence="8" id="KW-1185">Reference proteome</keyword>
<dbReference type="SUPFAM" id="SSF46689">
    <property type="entry name" value="Homeodomain-like"/>
    <property type="match status" value="1"/>
</dbReference>
<dbReference type="Pfam" id="PF25601">
    <property type="entry name" value="AAA_lid_14"/>
    <property type="match status" value="1"/>
</dbReference>
<dbReference type="InterPro" id="IPR025944">
    <property type="entry name" value="Sigma_54_int_dom_CS"/>
</dbReference>
<evidence type="ECO:0000256" key="4">
    <source>
        <dbReference type="ARBA" id="ARBA00023125"/>
    </source>
</evidence>
<keyword evidence="1" id="KW-0547">Nucleotide-binding</keyword>
<dbReference type="InterPro" id="IPR025943">
    <property type="entry name" value="Sigma_54_int_dom_ATP-bd_2"/>
</dbReference>
<gene>
    <name evidence="7" type="ORF">L2764_10045</name>
</gene>
<dbReference type="Pfam" id="PF00158">
    <property type="entry name" value="Sigma54_activat"/>
    <property type="match status" value="1"/>
</dbReference>
<name>A0ABT0LAS3_9GAMM</name>
<dbReference type="PANTHER" id="PTHR32071:SF21">
    <property type="entry name" value="TRANSCRIPTIONAL REGULATORY PROTEIN FLGR"/>
    <property type="match status" value="1"/>
</dbReference>
<dbReference type="InterPro" id="IPR058031">
    <property type="entry name" value="AAA_lid_NorR"/>
</dbReference>
<keyword evidence="2" id="KW-0067">ATP-binding</keyword>
<dbReference type="PROSITE" id="PS00675">
    <property type="entry name" value="SIGMA54_INTERACT_1"/>
    <property type="match status" value="1"/>
</dbReference>
<dbReference type="Gene3D" id="1.10.10.60">
    <property type="entry name" value="Homeodomain-like"/>
    <property type="match status" value="1"/>
</dbReference>
<evidence type="ECO:0000256" key="1">
    <source>
        <dbReference type="ARBA" id="ARBA00022741"/>
    </source>
</evidence>
<dbReference type="InterPro" id="IPR009057">
    <property type="entry name" value="Homeodomain-like_sf"/>
</dbReference>
<dbReference type="PRINTS" id="PR01590">
    <property type="entry name" value="HTHFIS"/>
</dbReference>
<dbReference type="InterPro" id="IPR002197">
    <property type="entry name" value="HTH_Fis"/>
</dbReference>
<dbReference type="InterPro" id="IPR027417">
    <property type="entry name" value="P-loop_NTPase"/>
</dbReference>